<name>A0AAN6V6X2_9PEZI</name>
<reference evidence="4" key="1">
    <citation type="journal article" date="2023" name="Mol. Phylogenet. Evol.">
        <title>Genome-scale phylogeny and comparative genomics of the fungal order Sordariales.</title>
        <authorList>
            <person name="Hensen N."/>
            <person name="Bonometti L."/>
            <person name="Westerberg I."/>
            <person name="Brannstrom I.O."/>
            <person name="Guillou S."/>
            <person name="Cros-Aarteil S."/>
            <person name="Calhoun S."/>
            <person name="Haridas S."/>
            <person name="Kuo A."/>
            <person name="Mondo S."/>
            <person name="Pangilinan J."/>
            <person name="Riley R."/>
            <person name="LaButti K."/>
            <person name="Andreopoulos B."/>
            <person name="Lipzen A."/>
            <person name="Chen C."/>
            <person name="Yan M."/>
            <person name="Daum C."/>
            <person name="Ng V."/>
            <person name="Clum A."/>
            <person name="Steindorff A."/>
            <person name="Ohm R.A."/>
            <person name="Martin F."/>
            <person name="Silar P."/>
            <person name="Natvig D.O."/>
            <person name="Lalanne C."/>
            <person name="Gautier V."/>
            <person name="Ament-Velasquez S.L."/>
            <person name="Kruys A."/>
            <person name="Hutchinson M.I."/>
            <person name="Powell A.J."/>
            <person name="Barry K."/>
            <person name="Miller A.N."/>
            <person name="Grigoriev I.V."/>
            <person name="Debuchy R."/>
            <person name="Gladieux P."/>
            <person name="Hiltunen Thoren M."/>
            <person name="Johannesson H."/>
        </authorList>
    </citation>
    <scope>NUCLEOTIDE SEQUENCE</scope>
    <source>
        <strain evidence="4">CBS 141.50</strain>
    </source>
</reference>
<keyword evidence="5" id="KW-1185">Reference proteome</keyword>
<organism evidence="4 5">
    <name type="scientific">Dichotomopilus funicola</name>
    <dbReference type="NCBI Taxonomy" id="1934379"/>
    <lineage>
        <taxon>Eukaryota</taxon>
        <taxon>Fungi</taxon>
        <taxon>Dikarya</taxon>
        <taxon>Ascomycota</taxon>
        <taxon>Pezizomycotina</taxon>
        <taxon>Sordariomycetes</taxon>
        <taxon>Sordariomycetidae</taxon>
        <taxon>Sordariales</taxon>
        <taxon>Chaetomiaceae</taxon>
        <taxon>Dichotomopilus</taxon>
    </lineage>
</organism>
<evidence type="ECO:0000259" key="3">
    <source>
        <dbReference type="PROSITE" id="PS51468"/>
    </source>
</evidence>
<protein>
    <submittedName>
        <fullName evidence="4">von Willebrand factor type A domain-containing protein</fullName>
    </submittedName>
</protein>
<evidence type="ECO:0000259" key="2">
    <source>
        <dbReference type="PROSITE" id="PS50234"/>
    </source>
</evidence>
<comment type="caution">
    <text evidence="4">The sequence shown here is derived from an EMBL/GenBank/DDBJ whole genome shotgun (WGS) entry which is preliminary data.</text>
</comment>
<dbReference type="SMART" id="SM00327">
    <property type="entry name" value="VWA"/>
    <property type="match status" value="1"/>
</dbReference>
<evidence type="ECO:0000256" key="1">
    <source>
        <dbReference type="SAM" id="MobiDB-lite"/>
    </source>
</evidence>
<dbReference type="PANTHER" id="PTHR45737">
    <property type="entry name" value="VON WILLEBRAND FACTOR A DOMAIN-CONTAINING PROTEIN 5A"/>
    <property type="match status" value="1"/>
</dbReference>
<accession>A0AAN6V6X2</accession>
<dbReference type="Pfam" id="PF08487">
    <property type="entry name" value="VIT"/>
    <property type="match status" value="1"/>
</dbReference>
<dbReference type="PANTHER" id="PTHR45737:SF6">
    <property type="entry name" value="VON WILLEBRAND FACTOR A DOMAIN-CONTAINING PROTEIN 5A"/>
    <property type="match status" value="1"/>
</dbReference>
<dbReference type="InterPro" id="IPR002035">
    <property type="entry name" value="VWF_A"/>
</dbReference>
<sequence length="700" mass="75862">MSTSTSKYPTPEDLIGRRKRTGILEISLGRMIPWKNPTGGPRDGFTTAPTQTTPWLVHDTAQVDVTHLFYNDKGLALPRASYTFPLPHGCTVVGFSCRIGRDRVLQGRVKPKREAREAFERATSEGETAGLLDEQTPEIFTATLGNIPARARLKFSISCIVLLKYDYVDGSSGLTTFTLPVYIAPLFGMPSPGLFRALDTSASLNRLSIEVDVLAPGAISSVTCPSHSDAEIEIGAVRRACQTWREFAQSQGQRQDPDPRTAFIRLPEMVAQLDRDFVVEIRTQPEAGLETPQACLERHPQWDGHTAVMLTIPSRLMLGTTATAAAHADGQGEIIFVADRSGSMGDKIAALRSAMEFFLKGIPTERSFNIHCFGSNHESLWARPTAYSADTLQTALGYVSQHFRADMGGTSLLPALKAVVAGRDRGRTTDVVVLTDGEVWDLDETLRFVREARAASENRLRFFALGIGAAVSHALVEGIARLGGGYAEVIPAASSGGWDSRVVAVLEAALTGHIGPIGVDVEVHGSEEMQHVTTGERSTATPNNYANSRLKMMQSPAAVSSVSPFLRNRVFFLFESLPSAAHLSCLRLRATRPSGEEITEQVPIRVLSAPGTAIHKLAARALLGDLERGQSIIHLADGGPTLGPLATQKAVMAEGKRLGCKWDLVSKWTSFYATEDRFQPPPDRGGYPERARAAEGEGHD</sequence>
<reference evidence="4" key="2">
    <citation type="submission" date="2023-05" db="EMBL/GenBank/DDBJ databases">
        <authorList>
            <consortium name="Lawrence Berkeley National Laboratory"/>
            <person name="Steindorff A."/>
            <person name="Hensen N."/>
            <person name="Bonometti L."/>
            <person name="Westerberg I."/>
            <person name="Brannstrom I.O."/>
            <person name="Guillou S."/>
            <person name="Cros-Aarteil S."/>
            <person name="Calhoun S."/>
            <person name="Haridas S."/>
            <person name="Kuo A."/>
            <person name="Mondo S."/>
            <person name="Pangilinan J."/>
            <person name="Riley R."/>
            <person name="Labutti K."/>
            <person name="Andreopoulos B."/>
            <person name="Lipzen A."/>
            <person name="Chen C."/>
            <person name="Yanf M."/>
            <person name="Daum C."/>
            <person name="Ng V."/>
            <person name="Clum A."/>
            <person name="Ohm R."/>
            <person name="Martin F."/>
            <person name="Silar P."/>
            <person name="Natvig D."/>
            <person name="Lalanne C."/>
            <person name="Gautier V."/>
            <person name="Ament-Velasquez S.L."/>
            <person name="Kruys A."/>
            <person name="Hutchinson M.I."/>
            <person name="Powell A.J."/>
            <person name="Barry K."/>
            <person name="Miller A.N."/>
            <person name="Grigoriev I.V."/>
            <person name="Debuchy R."/>
            <person name="Gladieux P."/>
            <person name="Thoren M.H."/>
            <person name="Johannesson H."/>
        </authorList>
    </citation>
    <scope>NUCLEOTIDE SEQUENCE</scope>
    <source>
        <strain evidence="4">CBS 141.50</strain>
    </source>
</reference>
<dbReference type="SMART" id="SM00609">
    <property type="entry name" value="VIT"/>
    <property type="match status" value="1"/>
</dbReference>
<dbReference type="Pfam" id="PF13768">
    <property type="entry name" value="VWA_3"/>
    <property type="match status" value="1"/>
</dbReference>
<dbReference type="AlphaFoldDB" id="A0AAN6V6X2"/>
<dbReference type="EMBL" id="MU853571">
    <property type="protein sequence ID" value="KAK4145155.1"/>
    <property type="molecule type" value="Genomic_DNA"/>
</dbReference>
<dbReference type="RefSeq" id="XP_062638526.1">
    <property type="nucleotide sequence ID" value="XM_062783398.1"/>
</dbReference>
<dbReference type="GeneID" id="87820011"/>
<gene>
    <name evidence="4" type="ORF">C8A04DRAFT_36075</name>
</gene>
<evidence type="ECO:0000313" key="5">
    <source>
        <dbReference type="Proteomes" id="UP001302676"/>
    </source>
</evidence>
<proteinExistence type="predicted"/>
<feature type="compositionally biased region" description="Basic and acidic residues" evidence="1">
    <location>
        <begin position="686"/>
        <end position="700"/>
    </location>
</feature>
<dbReference type="PROSITE" id="PS50234">
    <property type="entry name" value="VWFA"/>
    <property type="match status" value="1"/>
</dbReference>
<dbReference type="Gene3D" id="3.40.50.410">
    <property type="entry name" value="von Willebrand factor, type A domain"/>
    <property type="match status" value="1"/>
</dbReference>
<feature type="domain" description="VIT" evidence="3">
    <location>
        <begin position="31"/>
        <end position="161"/>
    </location>
</feature>
<dbReference type="Proteomes" id="UP001302676">
    <property type="component" value="Unassembled WGS sequence"/>
</dbReference>
<feature type="domain" description="VWFA" evidence="2">
    <location>
        <begin position="333"/>
        <end position="514"/>
    </location>
</feature>
<feature type="region of interest" description="Disordered" evidence="1">
    <location>
        <begin position="676"/>
        <end position="700"/>
    </location>
</feature>
<dbReference type="InterPro" id="IPR013694">
    <property type="entry name" value="VIT"/>
</dbReference>
<dbReference type="InterPro" id="IPR036465">
    <property type="entry name" value="vWFA_dom_sf"/>
</dbReference>
<dbReference type="PROSITE" id="PS51468">
    <property type="entry name" value="VIT"/>
    <property type="match status" value="1"/>
</dbReference>
<dbReference type="SUPFAM" id="SSF53300">
    <property type="entry name" value="vWA-like"/>
    <property type="match status" value="1"/>
</dbReference>
<evidence type="ECO:0000313" key="4">
    <source>
        <dbReference type="EMBL" id="KAK4145155.1"/>
    </source>
</evidence>